<reference evidence="1" key="1">
    <citation type="submission" date="2022-12" db="EMBL/GenBank/DDBJ databases">
        <title>New Phytohabitans aurantiacus sp. RD004123 nov., an actinomycete isolated from soil.</title>
        <authorList>
            <person name="Triningsih D.W."/>
            <person name="Harunari E."/>
            <person name="Igarashi Y."/>
        </authorList>
    </citation>
    <scope>NUCLEOTIDE SEQUENCE</scope>
    <source>
        <strain evidence="1">RD004123</strain>
    </source>
</reference>
<protein>
    <recommendedName>
        <fullName evidence="3">PIN domain-containing protein</fullName>
    </recommendedName>
</protein>
<name>A0ABQ5R9M0_9ACTN</name>
<dbReference type="Proteomes" id="UP001144280">
    <property type="component" value="Unassembled WGS sequence"/>
</dbReference>
<evidence type="ECO:0000313" key="1">
    <source>
        <dbReference type="EMBL" id="GLI03467.1"/>
    </source>
</evidence>
<dbReference type="EMBL" id="BSDI01000085">
    <property type="protein sequence ID" value="GLI03467.1"/>
    <property type="molecule type" value="Genomic_DNA"/>
</dbReference>
<accession>A0ABQ5R9M0</accession>
<proteinExistence type="predicted"/>
<evidence type="ECO:0008006" key="3">
    <source>
        <dbReference type="Google" id="ProtNLM"/>
    </source>
</evidence>
<comment type="caution">
    <text evidence="1">The sequence shown here is derived from an EMBL/GenBank/DDBJ whole genome shotgun (WGS) entry which is preliminary data.</text>
</comment>
<gene>
    <name evidence="1" type="ORF">Pa4123_87450</name>
</gene>
<dbReference type="RefSeq" id="WP_281905705.1">
    <property type="nucleotide sequence ID" value="NZ_BSDI01000085.1"/>
</dbReference>
<evidence type="ECO:0000313" key="2">
    <source>
        <dbReference type="Proteomes" id="UP001144280"/>
    </source>
</evidence>
<sequence length="129" mass="14162">MAEAQIVLETSALLAYAQGSEWVGQHLTRATQDAEDVVVPALCLAEAYRRTDSEGWHMLDVLAVHPSVVVAPVEQDMCSVLGGWSRKMKTMDLAQAAIEAAGRPMAPVMTDKPELIREHLPEEWPVVEL</sequence>
<organism evidence="1 2">
    <name type="scientific">Phytohabitans aurantiacus</name>
    <dbReference type="NCBI Taxonomy" id="3016789"/>
    <lineage>
        <taxon>Bacteria</taxon>
        <taxon>Bacillati</taxon>
        <taxon>Actinomycetota</taxon>
        <taxon>Actinomycetes</taxon>
        <taxon>Micromonosporales</taxon>
        <taxon>Micromonosporaceae</taxon>
    </lineage>
</organism>
<keyword evidence="2" id="KW-1185">Reference proteome</keyword>